<comment type="caution">
    <text evidence="2">The sequence shown here is derived from an EMBL/GenBank/DDBJ whole genome shotgun (WGS) entry which is preliminary data.</text>
</comment>
<evidence type="ECO:0000313" key="3">
    <source>
        <dbReference type="Proteomes" id="UP000640363"/>
    </source>
</evidence>
<sequence>MSQNVYICPYCQSENIQSYNIAYAGGVSSVNGVTTGVGIGMNGRVGVGIGNTVGTQQTALSMMAEPPKKKSTTGLFIKGTLGIYFGLGIVFLVSGLSKSNWSLVIYIVAYAILVYNIHRRTVWNREVYPELRRDWEHTYICLRCGNKFRLEY</sequence>
<evidence type="ECO:0008006" key="4">
    <source>
        <dbReference type="Google" id="ProtNLM"/>
    </source>
</evidence>
<proteinExistence type="predicted"/>
<protein>
    <recommendedName>
        <fullName evidence="4">LITAF domain-containing protein</fullName>
    </recommendedName>
</protein>
<feature type="transmembrane region" description="Helical" evidence="1">
    <location>
        <begin position="99"/>
        <end position="117"/>
    </location>
</feature>
<keyword evidence="3" id="KW-1185">Reference proteome</keyword>
<dbReference type="Proteomes" id="UP000640363">
    <property type="component" value="Unassembled WGS sequence"/>
</dbReference>
<dbReference type="EMBL" id="JACRWI010000001">
    <property type="protein sequence ID" value="MBC6000494.1"/>
    <property type="molecule type" value="Genomic_DNA"/>
</dbReference>
<keyword evidence="1" id="KW-1133">Transmembrane helix</keyword>
<keyword evidence="1" id="KW-0812">Transmembrane</keyword>
<feature type="transmembrane region" description="Helical" evidence="1">
    <location>
        <begin position="75"/>
        <end position="93"/>
    </location>
</feature>
<gene>
    <name evidence="2" type="ORF">H8892_00805</name>
</gene>
<evidence type="ECO:0000313" key="2">
    <source>
        <dbReference type="EMBL" id="MBC6000494.1"/>
    </source>
</evidence>
<keyword evidence="1" id="KW-0472">Membrane</keyword>
<dbReference type="RefSeq" id="WP_024051217.1">
    <property type="nucleotide sequence ID" value="NZ_JACRWI010000001.1"/>
</dbReference>
<organism evidence="2 3">
    <name type="scientific">Veillonella hominis</name>
    <dbReference type="NCBI Taxonomy" id="2764330"/>
    <lineage>
        <taxon>Bacteria</taxon>
        <taxon>Bacillati</taxon>
        <taxon>Bacillota</taxon>
        <taxon>Negativicutes</taxon>
        <taxon>Veillonellales</taxon>
        <taxon>Veillonellaceae</taxon>
        <taxon>Veillonella</taxon>
    </lineage>
</organism>
<reference evidence="2 3" key="1">
    <citation type="submission" date="2020-08" db="EMBL/GenBank/DDBJ databases">
        <authorList>
            <person name="Liu C."/>
            <person name="Sun Q."/>
        </authorList>
    </citation>
    <scope>NUCLEOTIDE SEQUENCE [LARGE SCALE GENOMIC DNA]</scope>
    <source>
        <strain evidence="2 3">NSJ-78</strain>
    </source>
</reference>
<evidence type="ECO:0000256" key="1">
    <source>
        <dbReference type="SAM" id="Phobius"/>
    </source>
</evidence>
<name>A0ABR7JUG4_9FIRM</name>
<accession>A0ABR7JUG4</accession>